<organism evidence="2 3">
    <name type="scientific">Gordonia effusa NBRC 100432</name>
    <dbReference type="NCBI Taxonomy" id="1077974"/>
    <lineage>
        <taxon>Bacteria</taxon>
        <taxon>Bacillati</taxon>
        <taxon>Actinomycetota</taxon>
        <taxon>Actinomycetes</taxon>
        <taxon>Mycobacteriales</taxon>
        <taxon>Gordoniaceae</taxon>
        <taxon>Gordonia</taxon>
    </lineage>
</organism>
<dbReference type="InterPro" id="IPR036388">
    <property type="entry name" value="WH-like_DNA-bd_sf"/>
</dbReference>
<dbReference type="eggNOG" id="COG1846">
    <property type="taxonomic scope" value="Bacteria"/>
</dbReference>
<dbReference type="InterPro" id="IPR052526">
    <property type="entry name" value="HTH-type_Bedaq_tolerance"/>
</dbReference>
<dbReference type="AlphaFoldDB" id="H0QUV4"/>
<dbReference type="SMART" id="SM00347">
    <property type="entry name" value="HTH_MARR"/>
    <property type="match status" value="1"/>
</dbReference>
<dbReference type="RefSeq" id="WP_007315943.1">
    <property type="nucleotide sequence ID" value="NZ_BAEH01000008.1"/>
</dbReference>
<dbReference type="PROSITE" id="PS50995">
    <property type="entry name" value="HTH_MARR_2"/>
    <property type="match status" value="1"/>
</dbReference>
<accession>H0QUV4</accession>
<dbReference type="EMBL" id="BAEH01000008">
    <property type="protein sequence ID" value="GAB16605.1"/>
    <property type="molecule type" value="Genomic_DNA"/>
</dbReference>
<dbReference type="SUPFAM" id="SSF46785">
    <property type="entry name" value="Winged helix' DNA-binding domain"/>
    <property type="match status" value="1"/>
</dbReference>
<evidence type="ECO:0000313" key="2">
    <source>
        <dbReference type="EMBL" id="GAB16605.1"/>
    </source>
</evidence>
<comment type="caution">
    <text evidence="2">The sequence shown here is derived from an EMBL/GenBank/DDBJ whole genome shotgun (WGS) entry which is preliminary data.</text>
</comment>
<keyword evidence="3" id="KW-1185">Reference proteome</keyword>
<name>H0QUV4_9ACTN</name>
<proteinExistence type="predicted"/>
<dbReference type="InterPro" id="IPR036390">
    <property type="entry name" value="WH_DNA-bd_sf"/>
</dbReference>
<protein>
    <submittedName>
        <fullName evidence="2">Putative MarR family transcriptional regulator</fullName>
    </submittedName>
</protein>
<dbReference type="Gene3D" id="1.10.10.10">
    <property type="entry name" value="Winged helix-like DNA-binding domain superfamily/Winged helix DNA-binding domain"/>
    <property type="match status" value="1"/>
</dbReference>
<reference evidence="2 3" key="1">
    <citation type="submission" date="2011-12" db="EMBL/GenBank/DDBJ databases">
        <title>Whole genome shotgun sequence of Gordonia effusa NBRC 100432.</title>
        <authorList>
            <person name="Yoshida I."/>
            <person name="Takarada H."/>
            <person name="Hosoyama A."/>
            <person name="Tsuchikane K."/>
            <person name="Katsumata H."/>
            <person name="Yamazaki S."/>
            <person name="Fujita N."/>
        </authorList>
    </citation>
    <scope>NUCLEOTIDE SEQUENCE [LARGE SCALE GENOMIC DNA]</scope>
    <source>
        <strain evidence="2 3">NBRC 100432</strain>
    </source>
</reference>
<feature type="domain" description="HTH marR-type" evidence="1">
    <location>
        <begin position="10"/>
        <end position="141"/>
    </location>
</feature>
<dbReference type="OrthoDB" id="4311144at2"/>
<dbReference type="PANTHER" id="PTHR39515:SF2">
    <property type="entry name" value="HTH-TYPE TRANSCRIPTIONAL REGULATOR RV0880"/>
    <property type="match status" value="1"/>
</dbReference>
<dbReference type="PANTHER" id="PTHR39515">
    <property type="entry name" value="CONSERVED PROTEIN"/>
    <property type="match status" value="1"/>
</dbReference>
<gene>
    <name evidence="2" type="ORF">GOEFS_008_00140</name>
</gene>
<dbReference type="Pfam" id="PF01047">
    <property type="entry name" value="MarR"/>
    <property type="match status" value="1"/>
</dbReference>
<dbReference type="InterPro" id="IPR000835">
    <property type="entry name" value="HTH_MarR-typ"/>
</dbReference>
<dbReference type="Proteomes" id="UP000035034">
    <property type="component" value="Unassembled WGS sequence"/>
</dbReference>
<evidence type="ECO:0000259" key="1">
    <source>
        <dbReference type="PROSITE" id="PS50995"/>
    </source>
</evidence>
<dbReference type="GO" id="GO:0003700">
    <property type="term" value="F:DNA-binding transcription factor activity"/>
    <property type="evidence" value="ECO:0007669"/>
    <property type="project" value="InterPro"/>
</dbReference>
<evidence type="ECO:0000313" key="3">
    <source>
        <dbReference type="Proteomes" id="UP000035034"/>
    </source>
</evidence>
<sequence length="150" mass="15485">MSTASTPSKAAHLHHNLIRISRSLRASAGIGGLTAGSSSALWTIVNNPPLRLSDIADRESVAAPTMSRIVANLESAGYVERTVDPVDARARLFTATAAGVELITNAGSRKAQVLSAAIDGLSESDQAKVQTGLDILARALTGSVQTATTH</sequence>